<evidence type="ECO:0000313" key="10">
    <source>
        <dbReference type="Proteomes" id="UP000186323"/>
    </source>
</evidence>
<dbReference type="GO" id="GO:0015288">
    <property type="term" value="F:porin activity"/>
    <property type="evidence" value="ECO:0007669"/>
    <property type="project" value="TreeGrafter"/>
</dbReference>
<organism evidence="9 10">
    <name type="scientific">Desulfovibrio piger</name>
    <dbReference type="NCBI Taxonomy" id="901"/>
    <lineage>
        <taxon>Bacteria</taxon>
        <taxon>Pseudomonadati</taxon>
        <taxon>Thermodesulfobacteriota</taxon>
        <taxon>Desulfovibrionia</taxon>
        <taxon>Desulfovibrionales</taxon>
        <taxon>Desulfovibrionaceae</taxon>
        <taxon>Desulfovibrio</taxon>
    </lineage>
</organism>
<comment type="similarity">
    <text evidence="2">Belongs to the outer membrane factor (OMF) (TC 1.B.17) family.</text>
</comment>
<evidence type="ECO:0000256" key="2">
    <source>
        <dbReference type="ARBA" id="ARBA00007613"/>
    </source>
</evidence>
<dbReference type="InterPro" id="IPR003423">
    <property type="entry name" value="OMP_efflux"/>
</dbReference>
<evidence type="ECO:0000256" key="1">
    <source>
        <dbReference type="ARBA" id="ARBA00004442"/>
    </source>
</evidence>
<dbReference type="GO" id="GO:1990281">
    <property type="term" value="C:efflux pump complex"/>
    <property type="evidence" value="ECO:0007669"/>
    <property type="project" value="TreeGrafter"/>
</dbReference>
<dbReference type="PANTHER" id="PTHR30026">
    <property type="entry name" value="OUTER MEMBRANE PROTEIN TOLC"/>
    <property type="match status" value="1"/>
</dbReference>
<keyword evidence="6" id="KW-0472">Membrane</keyword>
<comment type="subcellular location">
    <subcellularLocation>
        <location evidence="1">Cell outer membrane</location>
    </subcellularLocation>
</comment>
<feature type="region of interest" description="Disordered" evidence="8">
    <location>
        <begin position="86"/>
        <end position="112"/>
    </location>
</feature>
<gene>
    <name evidence="9" type="ORF">DESPIGER_1455</name>
</gene>
<dbReference type="GO" id="GO:0009279">
    <property type="term" value="C:cell outer membrane"/>
    <property type="evidence" value="ECO:0007669"/>
    <property type="project" value="UniProtKB-SubCell"/>
</dbReference>
<reference evidence="10" key="1">
    <citation type="submission" date="2016-10" db="EMBL/GenBank/DDBJ databases">
        <authorList>
            <person name="Wegmann U."/>
        </authorList>
    </citation>
    <scope>NUCLEOTIDE SEQUENCE [LARGE SCALE GENOMIC DNA]</scope>
</reference>
<dbReference type="AlphaFoldDB" id="A0A1K1LEY2"/>
<dbReference type="Pfam" id="PF02321">
    <property type="entry name" value="OEP"/>
    <property type="match status" value="2"/>
</dbReference>
<dbReference type="Gene3D" id="1.20.1600.10">
    <property type="entry name" value="Outer membrane efflux proteins (OEP)"/>
    <property type="match status" value="1"/>
</dbReference>
<dbReference type="InterPro" id="IPR051906">
    <property type="entry name" value="TolC-like"/>
</dbReference>
<evidence type="ECO:0000256" key="4">
    <source>
        <dbReference type="ARBA" id="ARBA00022452"/>
    </source>
</evidence>
<protein>
    <submittedName>
        <fullName evidence="9">Cobalt-zinc-cadmium resistance protein CzcA Cation efflux system protein CusA</fullName>
    </submittedName>
</protein>
<keyword evidence="10" id="KW-1185">Reference proteome</keyword>
<evidence type="ECO:0000256" key="6">
    <source>
        <dbReference type="ARBA" id="ARBA00023136"/>
    </source>
</evidence>
<accession>A0A1K1LEY2</accession>
<dbReference type="Proteomes" id="UP000186323">
    <property type="component" value="Chromosome I"/>
</dbReference>
<dbReference type="EMBL" id="LT630450">
    <property type="protein sequence ID" value="SFV73300.1"/>
    <property type="molecule type" value="Genomic_DNA"/>
</dbReference>
<keyword evidence="4" id="KW-1134">Transmembrane beta strand</keyword>
<feature type="compositionally biased region" description="Basic and acidic residues" evidence="8">
    <location>
        <begin position="94"/>
        <end position="104"/>
    </location>
</feature>
<evidence type="ECO:0000256" key="7">
    <source>
        <dbReference type="ARBA" id="ARBA00023237"/>
    </source>
</evidence>
<evidence type="ECO:0000256" key="3">
    <source>
        <dbReference type="ARBA" id="ARBA00022448"/>
    </source>
</evidence>
<evidence type="ECO:0000256" key="8">
    <source>
        <dbReference type="SAM" id="MobiDB-lite"/>
    </source>
</evidence>
<dbReference type="PANTHER" id="PTHR30026:SF20">
    <property type="entry name" value="OUTER MEMBRANE PROTEIN TOLC"/>
    <property type="match status" value="1"/>
</dbReference>
<evidence type="ECO:0000313" key="9">
    <source>
        <dbReference type="EMBL" id="SFV73300.1"/>
    </source>
</evidence>
<proteinExistence type="inferred from homology"/>
<keyword evidence="5" id="KW-0812">Transmembrane</keyword>
<dbReference type="SUPFAM" id="SSF56954">
    <property type="entry name" value="Outer membrane efflux proteins (OEP)"/>
    <property type="match status" value="1"/>
</dbReference>
<evidence type="ECO:0000256" key="5">
    <source>
        <dbReference type="ARBA" id="ARBA00022692"/>
    </source>
</evidence>
<sequence length="494" mass="54478">MYAAAMLTKSFASFRGRGVRHLGAAVLCVVLLGSPQAGFAASAGRQDAVARQPVYTGQRSAETADRPVAGRSIGMSEAVEHALRFNPGLGAQEAESRSSEEGRKSARGAFGPRLGLTYSATKTESKRDPSATMGTRNPKMGVYSWGVEVTQPIFQGFRLLSTYQKAALQADSDKASLRKAELDMTEQVQTAFLEYLKAGENTRSMRDSLTRLREQLRIAQAYFEVGLSPRLDVLQAEVDVSEAERLLIEAENTQATTLARLNTLLGFDATAVNTYTGTLREVAFRYTLEQCLELAYRQRPDLYVAQKAVEIARKSQKEVQSDYYPQIEGYYSMTQSGNTPGMQRSGENGSHVTNWEVGAQATWNVFEWGTTYYADKQAGWQVTKMRYEQENLKLEVGYDIKSKYLAVQEARKRIAVALNSVAQATEAYNVALARYHEHVGTNFDVLDASANLTSAQSSLTGAKADYLTALSQIYVAMGEYHPDLLREGGAARRK</sequence>
<name>A0A1K1LEY2_9BACT</name>
<keyword evidence="7" id="KW-0998">Cell outer membrane</keyword>
<dbReference type="KEGG" id="dpg:DESPIGER_1455"/>
<keyword evidence="3" id="KW-0813">Transport</keyword>
<dbReference type="GO" id="GO:0015562">
    <property type="term" value="F:efflux transmembrane transporter activity"/>
    <property type="evidence" value="ECO:0007669"/>
    <property type="project" value="InterPro"/>
</dbReference>